<dbReference type="AlphaFoldDB" id="A0A931M214"/>
<reference evidence="1" key="1">
    <citation type="submission" date="2020-07" db="EMBL/GenBank/DDBJ databases">
        <title>Huge and variable diversity of episymbiotic CPR bacteria and DPANN archaea in groundwater ecosystems.</title>
        <authorList>
            <person name="He C.Y."/>
            <person name="Keren R."/>
            <person name="Whittaker M."/>
            <person name="Farag I.F."/>
            <person name="Doudna J."/>
            <person name="Cate J.H.D."/>
            <person name="Banfield J.F."/>
        </authorList>
    </citation>
    <scope>NUCLEOTIDE SEQUENCE</scope>
    <source>
        <strain evidence="1">NC_groundwater_17_Pr7_B-0.1um_64_12</strain>
    </source>
</reference>
<dbReference type="Proteomes" id="UP000727962">
    <property type="component" value="Unassembled WGS sequence"/>
</dbReference>
<sequence>MEFPTDASLRGQVIVDADGERRHYFPKRNLIEVSPSREDFPRARLIAMVRRGLRQAGGIRTEDGGLVAGRPTSLVTLKELQGIVRAKLWIDPDNGMALKRALFDRTGAVVASLEYRAINYGPAIKPDSFRLERPGSRVANTVQQGTQRARLAGFQPLKLPPGSPYRQQSARLVRVGGGQAFSQMFAGPWGQFSLFHLKKDVNLNRLRLAAGGRVHVTTFSRNGQSYAVVGDMDESELREVARQFTER</sequence>
<dbReference type="Gene3D" id="2.50.20.10">
    <property type="entry name" value="Lipoprotein localisation LolA/LolB/LppX"/>
    <property type="match status" value="1"/>
</dbReference>
<comment type="caution">
    <text evidence="1">The sequence shown here is derived from an EMBL/GenBank/DDBJ whole genome shotgun (WGS) entry which is preliminary data.</text>
</comment>
<accession>A0A931M214</accession>
<gene>
    <name evidence="1" type="ORF">HYR64_10515</name>
</gene>
<proteinExistence type="predicted"/>
<evidence type="ECO:0000313" key="2">
    <source>
        <dbReference type="Proteomes" id="UP000727962"/>
    </source>
</evidence>
<dbReference type="EMBL" id="JACOSL010000064">
    <property type="protein sequence ID" value="MBI1757526.1"/>
    <property type="molecule type" value="Genomic_DNA"/>
</dbReference>
<organism evidence="1 2">
    <name type="scientific">Fimbriimonas ginsengisoli</name>
    <dbReference type="NCBI Taxonomy" id="1005039"/>
    <lineage>
        <taxon>Bacteria</taxon>
        <taxon>Bacillati</taxon>
        <taxon>Armatimonadota</taxon>
        <taxon>Fimbriimonadia</taxon>
        <taxon>Fimbriimonadales</taxon>
        <taxon>Fimbriimonadaceae</taxon>
        <taxon>Fimbriimonas</taxon>
    </lineage>
</organism>
<name>A0A931M214_FIMGI</name>
<evidence type="ECO:0008006" key="3">
    <source>
        <dbReference type="Google" id="ProtNLM"/>
    </source>
</evidence>
<evidence type="ECO:0000313" key="1">
    <source>
        <dbReference type="EMBL" id="MBI1757526.1"/>
    </source>
</evidence>
<protein>
    <recommendedName>
        <fullName evidence="3">MucB/RseB C-terminal domain-containing protein</fullName>
    </recommendedName>
</protein>